<dbReference type="Proteomes" id="UP000035034">
    <property type="component" value="Unassembled WGS sequence"/>
</dbReference>
<keyword evidence="3" id="KW-1185">Reference proteome</keyword>
<proteinExistence type="predicted"/>
<reference evidence="2 3" key="1">
    <citation type="submission" date="2011-12" db="EMBL/GenBank/DDBJ databases">
        <title>Whole genome shotgun sequence of Gordonia effusa NBRC 100432.</title>
        <authorList>
            <person name="Yoshida I."/>
            <person name="Takarada H."/>
            <person name="Hosoyama A."/>
            <person name="Tsuchikane K."/>
            <person name="Katsumata H."/>
            <person name="Yamazaki S."/>
            <person name="Fujita N."/>
        </authorList>
    </citation>
    <scope>NUCLEOTIDE SEQUENCE [LARGE SCALE GENOMIC DNA]</scope>
    <source>
        <strain evidence="2 3">NBRC 100432</strain>
    </source>
</reference>
<dbReference type="InterPro" id="IPR025309">
    <property type="entry name" value="KTSC_dom"/>
</dbReference>
<dbReference type="STRING" id="1077974.GOEFS_014_00400"/>
<protein>
    <recommendedName>
        <fullName evidence="1">KTSC domain-containing protein</fullName>
    </recommendedName>
</protein>
<dbReference type="RefSeq" id="WP_007316136.1">
    <property type="nucleotide sequence ID" value="NZ_BAEH01000014.1"/>
</dbReference>
<dbReference type="AlphaFoldDB" id="H0QVE7"/>
<dbReference type="EMBL" id="BAEH01000014">
    <property type="protein sequence ID" value="GAB16798.1"/>
    <property type="molecule type" value="Genomic_DNA"/>
</dbReference>
<dbReference type="OrthoDB" id="8450910at2"/>
<gene>
    <name evidence="2" type="ORF">GOEFS_014_00400</name>
</gene>
<evidence type="ECO:0000259" key="1">
    <source>
        <dbReference type="Pfam" id="PF13619"/>
    </source>
</evidence>
<organism evidence="2 3">
    <name type="scientific">Gordonia effusa NBRC 100432</name>
    <dbReference type="NCBI Taxonomy" id="1077974"/>
    <lineage>
        <taxon>Bacteria</taxon>
        <taxon>Bacillati</taxon>
        <taxon>Actinomycetota</taxon>
        <taxon>Actinomycetes</taxon>
        <taxon>Mycobacteriales</taxon>
        <taxon>Gordoniaceae</taxon>
        <taxon>Gordonia</taxon>
    </lineage>
</organism>
<dbReference type="eggNOG" id="COG1190">
    <property type="taxonomic scope" value="Bacteria"/>
</dbReference>
<comment type="caution">
    <text evidence="2">The sequence shown here is derived from an EMBL/GenBank/DDBJ whole genome shotgun (WGS) entry which is preliminary data.</text>
</comment>
<name>H0QVE7_9ACTN</name>
<evidence type="ECO:0000313" key="2">
    <source>
        <dbReference type="EMBL" id="GAB16798.1"/>
    </source>
</evidence>
<feature type="domain" description="KTSC" evidence="1">
    <location>
        <begin position="7"/>
        <end position="64"/>
    </location>
</feature>
<evidence type="ECO:0000313" key="3">
    <source>
        <dbReference type="Proteomes" id="UP000035034"/>
    </source>
</evidence>
<accession>H0QVE7</accession>
<sequence length="69" mass="7989">MRRNPVSSSSLASVGYDETTRTLEVEFNSGSAYQYFDVPMSTYTELTTADSIGRYFVEHVRDAYRHRRL</sequence>
<dbReference type="Pfam" id="PF13619">
    <property type="entry name" value="KTSC"/>
    <property type="match status" value="1"/>
</dbReference>